<keyword evidence="3 9" id="KW-0732">Signal</keyword>
<dbReference type="InterPro" id="IPR015883">
    <property type="entry name" value="Glyco_hydro_20_cat"/>
</dbReference>
<gene>
    <name evidence="12" type="ORF">K461DRAFT_219229</name>
</gene>
<evidence type="ECO:0000256" key="1">
    <source>
        <dbReference type="ARBA" id="ARBA00001231"/>
    </source>
</evidence>
<evidence type="ECO:0000256" key="5">
    <source>
        <dbReference type="ARBA" id="ARBA00023180"/>
    </source>
</evidence>
<organism evidence="12 13">
    <name type="scientific">Myriangium duriaei CBS 260.36</name>
    <dbReference type="NCBI Taxonomy" id="1168546"/>
    <lineage>
        <taxon>Eukaryota</taxon>
        <taxon>Fungi</taxon>
        <taxon>Dikarya</taxon>
        <taxon>Ascomycota</taxon>
        <taxon>Pezizomycotina</taxon>
        <taxon>Dothideomycetes</taxon>
        <taxon>Dothideomycetidae</taxon>
        <taxon>Myriangiales</taxon>
        <taxon>Myriangiaceae</taxon>
        <taxon>Myriangium</taxon>
    </lineage>
</organism>
<name>A0A9P4J937_9PEZI</name>
<feature type="domain" description="Beta-hexosaminidase eukaryotic type N-terminal" evidence="11">
    <location>
        <begin position="20"/>
        <end position="148"/>
    </location>
</feature>
<dbReference type="EC" id="3.2.1.52" evidence="7"/>
<evidence type="ECO:0000256" key="4">
    <source>
        <dbReference type="ARBA" id="ARBA00022801"/>
    </source>
</evidence>
<evidence type="ECO:0000256" key="7">
    <source>
        <dbReference type="PIRNR" id="PIRNR001093"/>
    </source>
</evidence>
<keyword evidence="5" id="KW-0325">Glycoprotein</keyword>
<dbReference type="SUPFAM" id="SSF55545">
    <property type="entry name" value="beta-N-acetylhexosaminidase-like domain"/>
    <property type="match status" value="1"/>
</dbReference>
<comment type="similarity">
    <text evidence="2 7">Belongs to the glycosyl hydrolase 20 family.</text>
</comment>
<dbReference type="InterPro" id="IPR029018">
    <property type="entry name" value="Hex-like_dom2"/>
</dbReference>
<dbReference type="GO" id="GO:0016231">
    <property type="term" value="F:beta-N-acetylglucosaminidase activity"/>
    <property type="evidence" value="ECO:0007669"/>
    <property type="project" value="TreeGrafter"/>
</dbReference>
<dbReference type="Gene3D" id="3.20.20.80">
    <property type="entry name" value="Glycosidases"/>
    <property type="match status" value="1"/>
</dbReference>
<dbReference type="GO" id="GO:0016020">
    <property type="term" value="C:membrane"/>
    <property type="evidence" value="ECO:0007669"/>
    <property type="project" value="TreeGrafter"/>
</dbReference>
<dbReference type="PIRSF" id="PIRSF001093">
    <property type="entry name" value="B-hxosamndse_ab_euk"/>
    <property type="match status" value="1"/>
</dbReference>
<evidence type="ECO:0000313" key="12">
    <source>
        <dbReference type="EMBL" id="KAF2157598.1"/>
    </source>
</evidence>
<evidence type="ECO:0000259" key="10">
    <source>
        <dbReference type="Pfam" id="PF00728"/>
    </source>
</evidence>
<keyword evidence="6 7" id="KW-0326">Glycosidase</keyword>
<dbReference type="FunFam" id="3.20.20.80:FF:000063">
    <property type="entry name" value="Beta-hexosaminidase"/>
    <property type="match status" value="1"/>
</dbReference>
<protein>
    <recommendedName>
        <fullName evidence="7">Beta-hexosaminidase</fullName>
        <ecNumber evidence="7">3.2.1.52</ecNumber>
    </recommendedName>
</protein>
<accession>A0A9P4J937</accession>
<dbReference type="OrthoDB" id="428480at2759"/>
<feature type="domain" description="Glycoside hydrolase family 20 catalytic" evidence="10">
    <location>
        <begin position="172"/>
        <end position="511"/>
    </location>
</feature>
<dbReference type="PRINTS" id="PR00738">
    <property type="entry name" value="GLHYDRLASE20"/>
</dbReference>
<feature type="active site" description="Proton donor" evidence="8">
    <location>
        <position position="334"/>
    </location>
</feature>
<dbReference type="Pfam" id="PF00728">
    <property type="entry name" value="Glyco_hydro_20"/>
    <property type="match status" value="1"/>
</dbReference>
<dbReference type="Pfam" id="PF14845">
    <property type="entry name" value="Glycohydro_20b2"/>
    <property type="match status" value="1"/>
</dbReference>
<dbReference type="SUPFAM" id="SSF51445">
    <property type="entry name" value="(Trans)glycosidases"/>
    <property type="match status" value="1"/>
</dbReference>
<dbReference type="PANTHER" id="PTHR22600:SF58">
    <property type="entry name" value="BETA-HEXOSAMINIDASE"/>
    <property type="match status" value="1"/>
</dbReference>
<evidence type="ECO:0000313" key="13">
    <source>
        <dbReference type="Proteomes" id="UP000799439"/>
    </source>
</evidence>
<evidence type="ECO:0000256" key="2">
    <source>
        <dbReference type="ARBA" id="ARBA00006285"/>
    </source>
</evidence>
<dbReference type="Proteomes" id="UP000799439">
    <property type="component" value="Unassembled WGS sequence"/>
</dbReference>
<evidence type="ECO:0000259" key="11">
    <source>
        <dbReference type="Pfam" id="PF14845"/>
    </source>
</evidence>
<evidence type="ECO:0000256" key="8">
    <source>
        <dbReference type="PIRSR" id="PIRSR001093-1"/>
    </source>
</evidence>
<dbReference type="AlphaFoldDB" id="A0A9P4J937"/>
<feature type="chain" id="PRO_5040142784" description="Beta-hexosaminidase" evidence="9">
    <location>
        <begin position="20"/>
        <end position="560"/>
    </location>
</feature>
<keyword evidence="4 7" id="KW-0378">Hydrolase</keyword>
<dbReference type="InterPro" id="IPR029019">
    <property type="entry name" value="HEX_eukaryotic_N"/>
</dbReference>
<dbReference type="GO" id="GO:0030203">
    <property type="term" value="P:glycosaminoglycan metabolic process"/>
    <property type="evidence" value="ECO:0007669"/>
    <property type="project" value="TreeGrafter"/>
</dbReference>
<evidence type="ECO:0000256" key="6">
    <source>
        <dbReference type="ARBA" id="ARBA00023295"/>
    </source>
</evidence>
<comment type="catalytic activity">
    <reaction evidence="1 7">
        <text>Hydrolysis of terminal non-reducing N-acetyl-D-hexosamine residues in N-acetyl-beta-D-hexosaminides.</text>
        <dbReference type="EC" id="3.2.1.52"/>
    </reaction>
</comment>
<keyword evidence="13" id="KW-1185">Reference proteome</keyword>
<sequence>MLAAFFLLAQALLISSVAAVWPLPSNSSYGTSVLFIDPSVRVTYSASGGYGSNPSRPAIVSTAIDCTLDTIFTKTYYPWMFHPRNTNFDPATGSKISVINLVQRSATPSNSTDVDESYSLSVSATGTVTITANSPTGISYGLTTFSQLFYKTGSGRVYTSLAPVQISDAPKFKHRGLNMDIARSYYPPAAVLKMIDGLAYNKMNRLHLHITDSQSWPLEVPALPLLAEKGRYAPGLTYSPDVLRQIQQYGANRGVQVYLEIDMPGHAGIVELAYPGLTVAWNIQPDWGTWALEPPSGALKINSTQVDDFLSKLFNDVVPRTKPFTPLWHAGGDEVVTHQYLLEPGIQSSNQAVIKPFMQRFVDRNLKQIQFLGATPIVWQEMLLEWNLTLSSDVIVQIWKSSSDVLATVKSGHRAIVGDYNQWYLDCGYGQWIDFAPASAPQYYPFNDYCSPRKNWRQIYAFDPLDSVPSDLAHLVLGGEVHSWSEQTDAINVDGKVWPRAAAAAEVLWSGAKDAQGQNRSQIEASPRLADMRERLVAKGIQAEPVHMPFCTQNGTQCAL</sequence>
<dbReference type="EMBL" id="ML996081">
    <property type="protein sequence ID" value="KAF2157598.1"/>
    <property type="molecule type" value="Genomic_DNA"/>
</dbReference>
<evidence type="ECO:0000256" key="9">
    <source>
        <dbReference type="SAM" id="SignalP"/>
    </source>
</evidence>
<feature type="signal peptide" evidence="9">
    <location>
        <begin position="1"/>
        <end position="19"/>
    </location>
</feature>
<dbReference type="GO" id="GO:0005975">
    <property type="term" value="P:carbohydrate metabolic process"/>
    <property type="evidence" value="ECO:0007669"/>
    <property type="project" value="InterPro"/>
</dbReference>
<dbReference type="InterPro" id="IPR017853">
    <property type="entry name" value="GH"/>
</dbReference>
<dbReference type="Gene3D" id="3.30.379.10">
    <property type="entry name" value="Chitobiase/beta-hexosaminidase domain 2-like"/>
    <property type="match status" value="1"/>
</dbReference>
<reference evidence="12" key="1">
    <citation type="journal article" date="2020" name="Stud. Mycol.">
        <title>101 Dothideomycetes genomes: a test case for predicting lifestyles and emergence of pathogens.</title>
        <authorList>
            <person name="Haridas S."/>
            <person name="Albert R."/>
            <person name="Binder M."/>
            <person name="Bloem J."/>
            <person name="Labutti K."/>
            <person name="Salamov A."/>
            <person name="Andreopoulos B."/>
            <person name="Baker S."/>
            <person name="Barry K."/>
            <person name="Bills G."/>
            <person name="Bluhm B."/>
            <person name="Cannon C."/>
            <person name="Castanera R."/>
            <person name="Culley D."/>
            <person name="Daum C."/>
            <person name="Ezra D."/>
            <person name="Gonzalez J."/>
            <person name="Henrissat B."/>
            <person name="Kuo A."/>
            <person name="Liang C."/>
            <person name="Lipzen A."/>
            <person name="Lutzoni F."/>
            <person name="Magnuson J."/>
            <person name="Mondo S."/>
            <person name="Nolan M."/>
            <person name="Ohm R."/>
            <person name="Pangilinan J."/>
            <person name="Park H.-J."/>
            <person name="Ramirez L."/>
            <person name="Alfaro M."/>
            <person name="Sun H."/>
            <person name="Tritt A."/>
            <person name="Yoshinaga Y."/>
            <person name="Zwiers L.-H."/>
            <person name="Turgeon B."/>
            <person name="Goodwin S."/>
            <person name="Spatafora J."/>
            <person name="Crous P."/>
            <person name="Grigoriev I."/>
        </authorList>
    </citation>
    <scope>NUCLEOTIDE SEQUENCE</scope>
    <source>
        <strain evidence="12">CBS 260.36</strain>
    </source>
</reference>
<dbReference type="PANTHER" id="PTHR22600">
    <property type="entry name" value="BETA-HEXOSAMINIDASE"/>
    <property type="match status" value="1"/>
</dbReference>
<comment type="caution">
    <text evidence="12">The sequence shown here is derived from an EMBL/GenBank/DDBJ whole genome shotgun (WGS) entry which is preliminary data.</text>
</comment>
<proteinExistence type="inferred from homology"/>
<evidence type="ECO:0000256" key="3">
    <source>
        <dbReference type="ARBA" id="ARBA00022729"/>
    </source>
</evidence>
<dbReference type="InterPro" id="IPR025705">
    <property type="entry name" value="Beta_hexosaminidase_sua/sub"/>
</dbReference>